<dbReference type="InterPro" id="IPR009562">
    <property type="entry name" value="DUF1178"/>
</dbReference>
<dbReference type="PIRSF" id="PIRSF032131">
    <property type="entry name" value="UCP032131"/>
    <property type="match status" value="1"/>
</dbReference>
<reference evidence="1 2" key="1">
    <citation type="submission" date="2022-07" db="EMBL/GenBank/DDBJ databases">
        <authorList>
            <person name="Li W.-J."/>
            <person name="Deng Q.-Q."/>
        </authorList>
    </citation>
    <scope>NUCLEOTIDE SEQUENCE [LARGE SCALE GENOMIC DNA]</scope>
    <source>
        <strain evidence="1 2">SYSU M60028</strain>
    </source>
</reference>
<proteinExistence type="predicted"/>
<dbReference type="Proteomes" id="UP001205890">
    <property type="component" value="Unassembled WGS sequence"/>
</dbReference>
<name>A0ABT1LCV7_9HYPH</name>
<comment type="caution">
    <text evidence="1">The sequence shown here is derived from an EMBL/GenBank/DDBJ whole genome shotgun (WGS) entry which is preliminary data.</text>
</comment>
<dbReference type="Pfam" id="PF06676">
    <property type="entry name" value="DUF1178"/>
    <property type="match status" value="1"/>
</dbReference>
<protein>
    <submittedName>
        <fullName evidence="1">DUF1178 family protein</fullName>
    </submittedName>
</protein>
<evidence type="ECO:0000313" key="1">
    <source>
        <dbReference type="EMBL" id="MCP8938921.1"/>
    </source>
</evidence>
<organism evidence="1 2">
    <name type="scientific">Alsobacter ponti</name>
    <dbReference type="NCBI Taxonomy" id="2962936"/>
    <lineage>
        <taxon>Bacteria</taxon>
        <taxon>Pseudomonadati</taxon>
        <taxon>Pseudomonadota</taxon>
        <taxon>Alphaproteobacteria</taxon>
        <taxon>Hyphomicrobiales</taxon>
        <taxon>Alsobacteraceae</taxon>
        <taxon>Alsobacter</taxon>
    </lineage>
</organism>
<dbReference type="RefSeq" id="WP_254741434.1">
    <property type="nucleotide sequence ID" value="NZ_JANCLU010000008.1"/>
</dbReference>
<sequence length="159" mass="17435">MIRYALRCDNGHEFESWFRDSASFDAQAARGLVTCPVCDTAKVEKQIMAPTVARTDVPRAAADASEAPAAVPTAPAALPVALMSERERAFREVLRAVREHVIANSEHVGPRFAEEARRMHDGLSEFRSIWGEATPDEARALAEEGIDALPLPVLPDERN</sequence>
<keyword evidence="2" id="KW-1185">Reference proteome</keyword>
<accession>A0ABT1LCV7</accession>
<gene>
    <name evidence="1" type="ORF">NK718_10375</name>
</gene>
<evidence type="ECO:0000313" key="2">
    <source>
        <dbReference type="Proteomes" id="UP001205890"/>
    </source>
</evidence>
<dbReference type="EMBL" id="JANCLU010000008">
    <property type="protein sequence ID" value="MCP8938921.1"/>
    <property type="molecule type" value="Genomic_DNA"/>
</dbReference>